<dbReference type="InterPro" id="IPR032818">
    <property type="entry name" value="DedA-like"/>
</dbReference>
<dbReference type="InterPro" id="IPR032816">
    <property type="entry name" value="VTT_dom"/>
</dbReference>
<comment type="subcellular location">
    <subcellularLocation>
        <location evidence="1 7">Cell membrane</location>
        <topology evidence="1 7">Multi-pass membrane protein</topology>
    </subcellularLocation>
</comment>
<feature type="region of interest" description="Disordered" evidence="8">
    <location>
        <begin position="203"/>
        <end position="225"/>
    </location>
</feature>
<evidence type="ECO:0000256" key="6">
    <source>
        <dbReference type="ARBA" id="ARBA00023136"/>
    </source>
</evidence>
<evidence type="ECO:0000256" key="5">
    <source>
        <dbReference type="ARBA" id="ARBA00022989"/>
    </source>
</evidence>
<dbReference type="PANTHER" id="PTHR30353:SF0">
    <property type="entry name" value="TRANSMEMBRANE PROTEIN"/>
    <property type="match status" value="1"/>
</dbReference>
<protein>
    <submittedName>
        <fullName evidence="10">DedA family protein</fullName>
    </submittedName>
</protein>
<comment type="caution">
    <text evidence="10">The sequence shown here is derived from an EMBL/GenBank/DDBJ whole genome shotgun (WGS) entry which is preliminary data.</text>
</comment>
<keyword evidence="4 7" id="KW-0812">Transmembrane</keyword>
<evidence type="ECO:0000256" key="4">
    <source>
        <dbReference type="ARBA" id="ARBA00022692"/>
    </source>
</evidence>
<dbReference type="Proteomes" id="UP001595851">
    <property type="component" value="Unassembled WGS sequence"/>
</dbReference>
<keyword evidence="5 7" id="KW-1133">Transmembrane helix</keyword>
<sequence>MALFNVLDWLQSLPEPALIASTGAIALGESIIGIGFFIPGQAALLIASATVNSVPEFLILWAVVTVGALLGNVIGFELGRRVGPTLRESKLIRKHGAAGWDKADALLQKHGRWALFVGRLIPVGLVQSVVPAVVGATHMNYRTFLPPVAAGAACSTALPLLVGVGVAAGLKNADNLMLVILGGLLLVVVAIIVIRKRRKDARAKKSAMTTAPSGPGEGPDLEPSA</sequence>
<evidence type="ECO:0000256" key="2">
    <source>
        <dbReference type="ARBA" id="ARBA00010792"/>
    </source>
</evidence>
<dbReference type="PANTHER" id="PTHR30353">
    <property type="entry name" value="INNER MEMBRANE PROTEIN DEDA-RELATED"/>
    <property type="match status" value="1"/>
</dbReference>
<feature type="transmembrane region" description="Helical" evidence="7">
    <location>
        <begin position="148"/>
        <end position="170"/>
    </location>
</feature>
<feature type="domain" description="VTT" evidence="9">
    <location>
        <begin position="38"/>
        <end position="162"/>
    </location>
</feature>
<organism evidence="10 11">
    <name type="scientific">Nonomuraea purpurea</name>
    <dbReference type="NCBI Taxonomy" id="1849276"/>
    <lineage>
        <taxon>Bacteria</taxon>
        <taxon>Bacillati</taxon>
        <taxon>Actinomycetota</taxon>
        <taxon>Actinomycetes</taxon>
        <taxon>Streptosporangiales</taxon>
        <taxon>Streptosporangiaceae</taxon>
        <taxon>Nonomuraea</taxon>
    </lineage>
</organism>
<evidence type="ECO:0000313" key="10">
    <source>
        <dbReference type="EMBL" id="MFC4012937.1"/>
    </source>
</evidence>
<feature type="transmembrane region" description="Helical" evidence="7">
    <location>
        <begin position="20"/>
        <end position="46"/>
    </location>
</feature>
<comment type="similarity">
    <text evidence="2 7">Belongs to the DedA family.</text>
</comment>
<keyword evidence="11" id="KW-1185">Reference proteome</keyword>
<evidence type="ECO:0000256" key="3">
    <source>
        <dbReference type="ARBA" id="ARBA00022475"/>
    </source>
</evidence>
<feature type="transmembrane region" description="Helical" evidence="7">
    <location>
        <begin position="58"/>
        <end position="76"/>
    </location>
</feature>
<evidence type="ECO:0000259" key="9">
    <source>
        <dbReference type="Pfam" id="PF09335"/>
    </source>
</evidence>
<feature type="transmembrane region" description="Helical" evidence="7">
    <location>
        <begin position="176"/>
        <end position="194"/>
    </location>
</feature>
<accession>A0ABV8GJT0</accession>
<keyword evidence="6 7" id="KW-0472">Membrane</keyword>
<feature type="transmembrane region" description="Helical" evidence="7">
    <location>
        <begin position="113"/>
        <end position="136"/>
    </location>
</feature>
<dbReference type="NCBIfam" id="TIGR01167">
    <property type="entry name" value="LPXTG_anchor"/>
    <property type="match status" value="1"/>
</dbReference>
<keyword evidence="3 7" id="KW-1003">Cell membrane</keyword>
<gene>
    <name evidence="10" type="ORF">ACFOY2_37310</name>
</gene>
<evidence type="ECO:0000313" key="11">
    <source>
        <dbReference type="Proteomes" id="UP001595851"/>
    </source>
</evidence>
<dbReference type="Pfam" id="PF09335">
    <property type="entry name" value="VTT_dom"/>
    <property type="match status" value="1"/>
</dbReference>
<dbReference type="RefSeq" id="WP_379532825.1">
    <property type="nucleotide sequence ID" value="NZ_JBHSBI010000024.1"/>
</dbReference>
<name>A0ABV8GJT0_9ACTN</name>
<evidence type="ECO:0000256" key="1">
    <source>
        <dbReference type="ARBA" id="ARBA00004651"/>
    </source>
</evidence>
<reference evidence="11" key="1">
    <citation type="journal article" date="2019" name="Int. J. Syst. Evol. Microbiol.">
        <title>The Global Catalogue of Microorganisms (GCM) 10K type strain sequencing project: providing services to taxonomists for standard genome sequencing and annotation.</title>
        <authorList>
            <consortium name="The Broad Institute Genomics Platform"/>
            <consortium name="The Broad Institute Genome Sequencing Center for Infectious Disease"/>
            <person name="Wu L."/>
            <person name="Ma J."/>
        </authorList>
    </citation>
    <scope>NUCLEOTIDE SEQUENCE [LARGE SCALE GENOMIC DNA]</scope>
    <source>
        <strain evidence="11">TBRC 1276</strain>
    </source>
</reference>
<evidence type="ECO:0000256" key="8">
    <source>
        <dbReference type="SAM" id="MobiDB-lite"/>
    </source>
</evidence>
<evidence type="ECO:0000256" key="7">
    <source>
        <dbReference type="RuleBase" id="RU367016"/>
    </source>
</evidence>
<proteinExistence type="inferred from homology"/>
<dbReference type="EMBL" id="JBHSBI010000024">
    <property type="protein sequence ID" value="MFC4012937.1"/>
    <property type="molecule type" value="Genomic_DNA"/>
</dbReference>